<dbReference type="Proteomes" id="UP001500843">
    <property type="component" value="Unassembled WGS sequence"/>
</dbReference>
<dbReference type="EMBL" id="BAABHM010000003">
    <property type="protein sequence ID" value="GAA4688375.1"/>
    <property type="molecule type" value="Genomic_DNA"/>
</dbReference>
<evidence type="ECO:0000313" key="3">
    <source>
        <dbReference type="EMBL" id="GAA4688375.1"/>
    </source>
</evidence>
<dbReference type="PANTHER" id="PTHR43476">
    <property type="entry name" value="3-(3-HYDROXY-PHENYL)PROPIONATE/3-HYDROXYCINNAMIC ACID HYDROXYLASE"/>
    <property type="match status" value="1"/>
</dbReference>
<gene>
    <name evidence="3" type="ORF">GCM10023198_03450</name>
</gene>
<evidence type="ECO:0000259" key="2">
    <source>
        <dbReference type="Pfam" id="PF01494"/>
    </source>
</evidence>
<dbReference type="SUPFAM" id="SSF51905">
    <property type="entry name" value="FAD/NAD(P)-binding domain"/>
    <property type="match status" value="1"/>
</dbReference>
<keyword evidence="4" id="KW-1185">Reference proteome</keyword>
<reference evidence="4" key="1">
    <citation type="journal article" date="2019" name="Int. J. Syst. Evol. Microbiol.">
        <title>The Global Catalogue of Microorganisms (GCM) 10K type strain sequencing project: providing services to taxonomists for standard genome sequencing and annotation.</title>
        <authorList>
            <consortium name="The Broad Institute Genomics Platform"/>
            <consortium name="The Broad Institute Genome Sequencing Center for Infectious Disease"/>
            <person name="Wu L."/>
            <person name="Ma J."/>
        </authorList>
    </citation>
    <scope>NUCLEOTIDE SEQUENCE [LARGE SCALE GENOMIC DNA]</scope>
    <source>
        <strain evidence="4">JCM 17975</strain>
    </source>
</reference>
<protein>
    <submittedName>
        <fullName evidence="3">FAD-dependent oxidoreductase</fullName>
    </submittedName>
</protein>
<proteinExistence type="predicted"/>
<dbReference type="InterPro" id="IPR036188">
    <property type="entry name" value="FAD/NAD-bd_sf"/>
</dbReference>
<evidence type="ECO:0000256" key="1">
    <source>
        <dbReference type="ARBA" id="ARBA00023002"/>
    </source>
</evidence>
<dbReference type="Pfam" id="PF01494">
    <property type="entry name" value="FAD_binding_3"/>
    <property type="match status" value="1"/>
</dbReference>
<dbReference type="PRINTS" id="PR00420">
    <property type="entry name" value="RNGMNOXGNASE"/>
</dbReference>
<accession>A0ABP8WEX3</accession>
<keyword evidence="1" id="KW-0560">Oxidoreductase</keyword>
<dbReference type="PANTHER" id="PTHR43476:SF5">
    <property type="entry name" value="FAD-DEPENDENT MONOOXYGENASE"/>
    <property type="match status" value="1"/>
</dbReference>
<evidence type="ECO:0000313" key="4">
    <source>
        <dbReference type="Proteomes" id="UP001500843"/>
    </source>
</evidence>
<comment type="caution">
    <text evidence="3">The sequence shown here is derived from an EMBL/GenBank/DDBJ whole genome shotgun (WGS) entry which is preliminary data.</text>
</comment>
<organism evidence="3 4">
    <name type="scientific">Promicromonospora umidemergens</name>
    <dbReference type="NCBI Taxonomy" id="629679"/>
    <lineage>
        <taxon>Bacteria</taxon>
        <taxon>Bacillati</taxon>
        <taxon>Actinomycetota</taxon>
        <taxon>Actinomycetes</taxon>
        <taxon>Micrococcales</taxon>
        <taxon>Promicromonosporaceae</taxon>
        <taxon>Promicromonospora</taxon>
    </lineage>
</organism>
<dbReference type="InterPro" id="IPR050631">
    <property type="entry name" value="PheA/TfdB_FAD_monoxygenase"/>
</dbReference>
<dbReference type="Gene3D" id="3.50.50.60">
    <property type="entry name" value="FAD/NAD(P)-binding domain"/>
    <property type="match status" value="2"/>
</dbReference>
<feature type="domain" description="FAD-binding" evidence="2">
    <location>
        <begin position="14"/>
        <end position="357"/>
    </location>
</feature>
<name>A0ABP8WEX3_9MICO</name>
<sequence>MTAGVSSAREMDTVDVAIVGGGVPSLVLATQLARQTPDLRVVVIERSDASARNPQGVLVHPATHVVLERCGMRLPEDAMSGRVEWLEEYRHGRRVGRFDVRHRAVDRDAVYTPYNIGLATLADAALPVFDELVNGHIRYGTTVADAERHAGMWTLMTVGADGARRRMRASLLVAAEGRDSPLRSTSGIGVVRHLFPGHVDVLAVSTRRPGPPAISMVVGDRAATTVVDNGVGPNTLLFDMQPDGREPNPAEVRLRPQVIDRVRAAGLEVAQDTTPLFSTSLRSSTVRCDCWYRDGLLLLGDAAHAMHNLGGQGFNIAVQNAAALAPAISNLLRTGSPTEIREFEEYRIPYVTALQDNQDQFFDALAEGRVSDESWLRPLHEALTLGQSGLSRYIEPVGGLIKNA</sequence>
<dbReference type="InterPro" id="IPR002938">
    <property type="entry name" value="FAD-bd"/>
</dbReference>